<dbReference type="EMBL" id="PXYH01000007">
    <property type="protein sequence ID" value="PSJ44679.1"/>
    <property type="molecule type" value="Genomic_DNA"/>
</dbReference>
<dbReference type="Gene3D" id="3.20.20.190">
    <property type="entry name" value="Phosphatidylinositol (PI) phosphodiesterase"/>
    <property type="match status" value="1"/>
</dbReference>
<accession>A0A2P7R386</accession>
<dbReference type="Proteomes" id="UP000242181">
    <property type="component" value="Unassembled WGS sequence"/>
</dbReference>
<protein>
    <submittedName>
        <fullName evidence="2">Glycerophosphoryl diester phosphodiesterase</fullName>
    </submittedName>
</protein>
<dbReference type="CDD" id="cd08562">
    <property type="entry name" value="GDPD_EcUgpQ_like"/>
    <property type="match status" value="1"/>
</dbReference>
<evidence type="ECO:0000313" key="3">
    <source>
        <dbReference type="Proteomes" id="UP000242181"/>
    </source>
</evidence>
<name>A0A2P7R386_9GAMM</name>
<dbReference type="PANTHER" id="PTHR46211">
    <property type="entry name" value="GLYCEROPHOSPHORYL DIESTER PHOSPHODIESTERASE"/>
    <property type="match status" value="1"/>
</dbReference>
<gene>
    <name evidence="2" type="ORF">C7I36_07200</name>
</gene>
<dbReference type="GO" id="GO:0008081">
    <property type="term" value="F:phosphoric diester hydrolase activity"/>
    <property type="evidence" value="ECO:0007669"/>
    <property type="project" value="InterPro"/>
</dbReference>
<organism evidence="2 3">
    <name type="scientific">Zobellella taiwanensis</name>
    <dbReference type="NCBI Taxonomy" id="347535"/>
    <lineage>
        <taxon>Bacteria</taxon>
        <taxon>Pseudomonadati</taxon>
        <taxon>Pseudomonadota</taxon>
        <taxon>Gammaproteobacteria</taxon>
        <taxon>Aeromonadales</taxon>
        <taxon>Aeromonadaceae</taxon>
        <taxon>Zobellella</taxon>
    </lineage>
</organism>
<feature type="domain" description="GP-PDE" evidence="1">
    <location>
        <begin position="1"/>
        <end position="239"/>
    </location>
</feature>
<sequence length="243" mass="27737">MILCGHRGVASLAPENTLAGLEKAHQLGLEWVEIDVQLTKDEKVVVIHDEKVNRCTNGKGKVRKYDWEQLARLDAGGWFGAEFAGQHVPRLRDYLARARELGIRVNIELKIYDKDNPARLCRKVSKLIDKHGFDKAGLLFSSFEPDCLRYLQVLQPEIPRALLVEHIPDDWQTRLEQLDCAALHCNYRYLSREQAEAVKAAGYRLHCYTANHPDKVKDFPAWGVDMIFTDKPQDYQQASPAEG</sequence>
<dbReference type="GO" id="GO:0006629">
    <property type="term" value="P:lipid metabolic process"/>
    <property type="evidence" value="ECO:0007669"/>
    <property type="project" value="InterPro"/>
</dbReference>
<evidence type="ECO:0000259" key="1">
    <source>
        <dbReference type="PROSITE" id="PS51704"/>
    </source>
</evidence>
<dbReference type="AlphaFoldDB" id="A0A2P7R386"/>
<proteinExistence type="predicted"/>
<evidence type="ECO:0000313" key="2">
    <source>
        <dbReference type="EMBL" id="PSJ44679.1"/>
    </source>
</evidence>
<dbReference type="RefSeq" id="WP_106453046.1">
    <property type="nucleotide sequence ID" value="NZ_PXYH01000007.1"/>
</dbReference>
<dbReference type="OrthoDB" id="9795622at2"/>
<reference evidence="2 3" key="1">
    <citation type="submission" date="2018-03" db="EMBL/GenBank/DDBJ databases">
        <title>The draft genome of Zobellella taiwanensis JCM 13381.</title>
        <authorList>
            <person name="Liu L."/>
            <person name="Li L."/>
            <person name="Wang T."/>
            <person name="Zhang X."/>
            <person name="Liang L."/>
        </authorList>
    </citation>
    <scope>NUCLEOTIDE SEQUENCE [LARGE SCALE GENOMIC DNA]</scope>
    <source>
        <strain evidence="2 3">JCM 13381</strain>
    </source>
</reference>
<keyword evidence="3" id="KW-1185">Reference proteome</keyword>
<dbReference type="PANTHER" id="PTHR46211:SF1">
    <property type="entry name" value="GLYCEROPHOSPHODIESTER PHOSPHODIESTERASE, CYTOPLASMIC"/>
    <property type="match status" value="1"/>
</dbReference>
<dbReference type="PROSITE" id="PS51704">
    <property type="entry name" value="GP_PDE"/>
    <property type="match status" value="1"/>
</dbReference>
<dbReference type="SUPFAM" id="SSF51695">
    <property type="entry name" value="PLC-like phosphodiesterases"/>
    <property type="match status" value="1"/>
</dbReference>
<dbReference type="InterPro" id="IPR017946">
    <property type="entry name" value="PLC-like_Pdiesterase_TIM-brl"/>
</dbReference>
<dbReference type="Pfam" id="PF03009">
    <property type="entry name" value="GDPD"/>
    <property type="match status" value="1"/>
</dbReference>
<comment type="caution">
    <text evidence="2">The sequence shown here is derived from an EMBL/GenBank/DDBJ whole genome shotgun (WGS) entry which is preliminary data.</text>
</comment>
<dbReference type="InterPro" id="IPR030395">
    <property type="entry name" value="GP_PDE_dom"/>
</dbReference>